<feature type="transmembrane region" description="Helical" evidence="1">
    <location>
        <begin position="6"/>
        <end position="22"/>
    </location>
</feature>
<comment type="caution">
    <text evidence="2">The sequence shown here is derived from an EMBL/GenBank/DDBJ whole genome shotgun (WGS) entry which is preliminary data.</text>
</comment>
<keyword evidence="1" id="KW-1133">Transmembrane helix</keyword>
<dbReference type="EMBL" id="BJXW01000044">
    <property type="protein sequence ID" value="GEN32463.1"/>
    <property type="molecule type" value="Genomic_DNA"/>
</dbReference>
<evidence type="ECO:0000256" key="1">
    <source>
        <dbReference type="SAM" id="Phobius"/>
    </source>
</evidence>
<proteinExistence type="predicted"/>
<evidence type="ECO:0000313" key="3">
    <source>
        <dbReference type="Proteomes" id="UP000321491"/>
    </source>
</evidence>
<evidence type="ECO:0000313" key="2">
    <source>
        <dbReference type="EMBL" id="GEN32463.1"/>
    </source>
</evidence>
<sequence>MTMTLIIIASMFIWIYAINELIKPSKKQNNRKTITLISFGSLSTLIITVSLFQSLPFFN</sequence>
<reference evidence="2 3" key="1">
    <citation type="submission" date="2019-07" db="EMBL/GenBank/DDBJ databases">
        <title>Whole genome shotgun sequence of Cerasibacillus quisquiliarum NBRC 102429.</title>
        <authorList>
            <person name="Hosoyama A."/>
            <person name="Uohara A."/>
            <person name="Ohji S."/>
            <person name="Ichikawa N."/>
        </authorList>
    </citation>
    <scope>NUCLEOTIDE SEQUENCE [LARGE SCALE GENOMIC DNA]</scope>
    <source>
        <strain evidence="2 3">NBRC 102429</strain>
    </source>
</reference>
<dbReference type="Proteomes" id="UP000321491">
    <property type="component" value="Unassembled WGS sequence"/>
</dbReference>
<protein>
    <submittedName>
        <fullName evidence="2">Uncharacterized protein</fullName>
    </submittedName>
</protein>
<dbReference type="OrthoDB" id="2941607at2"/>
<keyword evidence="3" id="KW-1185">Reference proteome</keyword>
<accession>A0A511V3Y3</accession>
<keyword evidence="1" id="KW-0812">Transmembrane</keyword>
<organism evidence="2 3">
    <name type="scientific">Cerasibacillus quisquiliarum</name>
    <dbReference type="NCBI Taxonomy" id="227865"/>
    <lineage>
        <taxon>Bacteria</taxon>
        <taxon>Bacillati</taxon>
        <taxon>Bacillota</taxon>
        <taxon>Bacilli</taxon>
        <taxon>Bacillales</taxon>
        <taxon>Bacillaceae</taxon>
        <taxon>Cerasibacillus</taxon>
    </lineage>
</organism>
<gene>
    <name evidence="2" type="ORF">CQU01_27010</name>
</gene>
<keyword evidence="1" id="KW-0472">Membrane</keyword>
<feature type="transmembrane region" description="Helical" evidence="1">
    <location>
        <begin position="34"/>
        <end position="55"/>
    </location>
</feature>
<name>A0A511V3Y3_9BACI</name>
<dbReference type="AlphaFoldDB" id="A0A511V3Y3"/>